<comment type="caution">
    <text evidence="3">The sequence shown here is derived from an EMBL/GenBank/DDBJ whole genome shotgun (WGS) entry which is preliminary data.</text>
</comment>
<feature type="transmembrane region" description="Helical" evidence="2">
    <location>
        <begin position="161"/>
        <end position="180"/>
    </location>
</feature>
<reference evidence="3 4" key="1">
    <citation type="submission" date="2019-11" db="EMBL/GenBank/DDBJ databases">
        <authorList>
            <person name="Li X.-J."/>
            <person name="Feng X.-M."/>
        </authorList>
    </citation>
    <scope>NUCLEOTIDE SEQUENCE [LARGE SCALE GENOMIC DNA]</scope>
    <source>
        <strain evidence="3 4">XMNu-373</strain>
    </source>
</reference>
<feature type="compositionally biased region" description="Acidic residues" evidence="1">
    <location>
        <begin position="98"/>
        <end position="138"/>
    </location>
</feature>
<feature type="region of interest" description="Disordered" evidence="1">
    <location>
        <begin position="51"/>
        <end position="160"/>
    </location>
</feature>
<feature type="transmembrane region" description="Helical" evidence="2">
    <location>
        <begin position="21"/>
        <end position="41"/>
    </location>
</feature>
<organism evidence="3 4">
    <name type="scientific">Phytoactinopolyspora mesophila</name>
    <dbReference type="NCBI Taxonomy" id="2650750"/>
    <lineage>
        <taxon>Bacteria</taxon>
        <taxon>Bacillati</taxon>
        <taxon>Actinomycetota</taxon>
        <taxon>Actinomycetes</taxon>
        <taxon>Jiangellales</taxon>
        <taxon>Jiangellaceae</taxon>
        <taxon>Phytoactinopolyspora</taxon>
    </lineage>
</organism>
<evidence type="ECO:0000313" key="4">
    <source>
        <dbReference type="Proteomes" id="UP000460435"/>
    </source>
</evidence>
<evidence type="ECO:0000256" key="2">
    <source>
        <dbReference type="SAM" id="Phobius"/>
    </source>
</evidence>
<dbReference type="Proteomes" id="UP000460435">
    <property type="component" value="Unassembled WGS sequence"/>
</dbReference>
<keyword evidence="4" id="KW-1185">Reference proteome</keyword>
<proteinExistence type="predicted"/>
<gene>
    <name evidence="3" type="ORF">F7O44_19025</name>
</gene>
<name>A0A7K3M7A8_9ACTN</name>
<keyword evidence="2" id="KW-0472">Membrane</keyword>
<evidence type="ECO:0000256" key="1">
    <source>
        <dbReference type="SAM" id="MobiDB-lite"/>
    </source>
</evidence>
<dbReference type="RefSeq" id="WP_162451834.1">
    <property type="nucleotide sequence ID" value="NZ_WLZY01000006.1"/>
</dbReference>
<sequence length="187" mass="18995">MQTTTTRPTPANRLRSFVHGGASLAASAAAVSLFVVGFPLASASAALEPELVAEHSTTDSPPPEIDVEQAFPDDGPVNPPNWGPDGIKPCEVNCNPGGDEDGGGEDGNGEDGNGEDGNEDGGNDGGNDENGGDDGTDDVPEHRTPVPTRIDAGEGGTDGDYLWLALGGVLSAVGLSTLGYRSIRNQQ</sequence>
<dbReference type="EMBL" id="WLZY01000006">
    <property type="protein sequence ID" value="NDL59165.1"/>
    <property type="molecule type" value="Genomic_DNA"/>
</dbReference>
<dbReference type="AlphaFoldDB" id="A0A7K3M7A8"/>
<keyword evidence="2" id="KW-0812">Transmembrane</keyword>
<accession>A0A7K3M7A8</accession>
<dbReference type="InterPro" id="IPR006311">
    <property type="entry name" value="TAT_signal"/>
</dbReference>
<dbReference type="PROSITE" id="PS51318">
    <property type="entry name" value="TAT"/>
    <property type="match status" value="1"/>
</dbReference>
<evidence type="ECO:0000313" key="3">
    <source>
        <dbReference type="EMBL" id="NDL59165.1"/>
    </source>
</evidence>
<keyword evidence="2" id="KW-1133">Transmembrane helix</keyword>
<protein>
    <submittedName>
        <fullName evidence="3">Uncharacterized protein</fullName>
    </submittedName>
</protein>